<comment type="caution">
    <text evidence="2">The sequence shown here is derived from an EMBL/GenBank/DDBJ whole genome shotgun (WGS) entry which is preliminary data.</text>
</comment>
<evidence type="ECO:0000256" key="1">
    <source>
        <dbReference type="SAM" id="Phobius"/>
    </source>
</evidence>
<accession>A0ABR1KTR4</accession>
<dbReference type="EMBL" id="JBBPHU010000002">
    <property type="protein sequence ID" value="KAK7521578.1"/>
    <property type="molecule type" value="Genomic_DNA"/>
</dbReference>
<dbReference type="Proteomes" id="UP001363622">
    <property type="component" value="Unassembled WGS sequence"/>
</dbReference>
<feature type="transmembrane region" description="Helical" evidence="1">
    <location>
        <begin position="165"/>
        <end position="189"/>
    </location>
</feature>
<name>A0ABR1KTR4_9PEZI</name>
<organism evidence="2 3">
    <name type="scientific">Phyllosticta citriasiana</name>
    <dbReference type="NCBI Taxonomy" id="595635"/>
    <lineage>
        <taxon>Eukaryota</taxon>
        <taxon>Fungi</taxon>
        <taxon>Dikarya</taxon>
        <taxon>Ascomycota</taxon>
        <taxon>Pezizomycotina</taxon>
        <taxon>Dothideomycetes</taxon>
        <taxon>Dothideomycetes incertae sedis</taxon>
        <taxon>Botryosphaeriales</taxon>
        <taxon>Phyllostictaceae</taxon>
        <taxon>Phyllosticta</taxon>
    </lineage>
</organism>
<evidence type="ECO:0000313" key="3">
    <source>
        <dbReference type="Proteomes" id="UP001363622"/>
    </source>
</evidence>
<keyword evidence="1" id="KW-0812">Transmembrane</keyword>
<evidence type="ECO:0000313" key="2">
    <source>
        <dbReference type="EMBL" id="KAK7521578.1"/>
    </source>
</evidence>
<keyword evidence="3" id="KW-1185">Reference proteome</keyword>
<protein>
    <submittedName>
        <fullName evidence="2">Uncharacterized protein</fullName>
    </submittedName>
</protein>
<keyword evidence="1" id="KW-1133">Transmembrane helix</keyword>
<sequence length="212" mass="21723">MTETHASSFFDVDKNVSASSSSYSSSSFSSPRPSLIVPPFVHFNFSPPAASTSAAPSDAATFLVNATSTQSPCASSNATAAYPPGCSPILSPPYPQIALPRPSYAPFLNSSAPAITLTSGATDQGPTPLTPSLVTSTAIFNPSTTTLVVPAAPAEAAGGVAETSMGALILVVVVMVVCSIFLFPLSIFLRMRAQGGMAWRLDGMSELSVSRV</sequence>
<proteinExistence type="predicted"/>
<gene>
    <name evidence="2" type="ORF">IWZ03DRAFT_368952</name>
</gene>
<keyword evidence="1" id="KW-0472">Membrane</keyword>
<reference evidence="2 3" key="1">
    <citation type="submission" date="2024-04" db="EMBL/GenBank/DDBJ databases">
        <title>Phyllosticta paracitricarpa is synonymous to the EU quarantine fungus P. citricarpa based on phylogenomic analyses.</title>
        <authorList>
            <consortium name="Lawrence Berkeley National Laboratory"/>
            <person name="Van Ingen-Buijs V.A."/>
            <person name="Van Westerhoven A.C."/>
            <person name="Haridas S."/>
            <person name="Skiadas P."/>
            <person name="Martin F."/>
            <person name="Groenewald J.Z."/>
            <person name="Crous P.W."/>
            <person name="Seidl M.F."/>
        </authorList>
    </citation>
    <scope>NUCLEOTIDE SEQUENCE [LARGE SCALE GENOMIC DNA]</scope>
    <source>
        <strain evidence="2 3">CBS 123371</strain>
    </source>
</reference>